<dbReference type="Proteomes" id="UP000515406">
    <property type="component" value="Chromosome"/>
</dbReference>
<gene>
    <name evidence="1" type="ORF">CFBP498_14370</name>
    <name evidence="2" type="ORF">R4K57_14805</name>
</gene>
<keyword evidence="3" id="KW-1185">Reference proteome</keyword>
<keyword evidence="2" id="KW-0540">Nuclease</keyword>
<dbReference type="EMBL" id="LR828257">
    <property type="protein sequence ID" value="CAD0318059.1"/>
    <property type="molecule type" value="Genomic_DNA"/>
</dbReference>
<keyword evidence="2" id="KW-0255">Endonuclease</keyword>
<proteinExistence type="predicted"/>
<dbReference type="AlphaFoldDB" id="A0A6V7CKB7"/>
<evidence type="ECO:0000313" key="1">
    <source>
        <dbReference type="EMBL" id="CAD0318048.1"/>
    </source>
</evidence>
<dbReference type="GO" id="GO:0004519">
    <property type="term" value="F:endonuclease activity"/>
    <property type="evidence" value="ECO:0007669"/>
    <property type="project" value="UniProtKB-KW"/>
</dbReference>
<accession>A0A6V7CKB7</accession>
<evidence type="ECO:0000313" key="2">
    <source>
        <dbReference type="EMBL" id="MDV7249662.1"/>
    </source>
</evidence>
<protein>
    <submittedName>
        <fullName evidence="2">Endonuclease</fullName>
    </submittedName>
</protein>
<reference evidence="2 4" key="2">
    <citation type="submission" date="2023-10" db="EMBL/GenBank/DDBJ databases">
        <title>A new tool for lettuce pathogen research.</title>
        <authorList>
            <person name="Horton K.N."/>
            <person name="Cseke L.J."/>
            <person name="Badiwe M."/>
            <person name="Tesfaye D."/>
            <person name="Klein A."/>
            <person name="Su J."/>
            <person name="Potnis N."/>
            <person name="Gassmann W."/>
        </authorList>
    </citation>
    <scope>NUCLEOTIDE SEQUENCE [LARGE SCALE GENOMIC DNA]</scope>
    <source>
        <strain evidence="2 4">JSKH1901</strain>
    </source>
</reference>
<keyword evidence="2" id="KW-0378">Hydrolase</keyword>
<dbReference type="EMBL" id="LR828257">
    <property type="protein sequence ID" value="CAD0318048.1"/>
    <property type="molecule type" value="Genomic_DNA"/>
</dbReference>
<name>A0A6V7CKB7_9XANT</name>
<dbReference type="EMBL" id="JAWMQI010000057">
    <property type="protein sequence ID" value="MDV7249662.1"/>
    <property type="molecule type" value="Genomic_DNA"/>
</dbReference>
<organism evidence="1 3">
    <name type="scientific">Xanthomonas hortorum pv. vitians</name>
    <dbReference type="NCBI Taxonomy" id="83224"/>
    <lineage>
        <taxon>Bacteria</taxon>
        <taxon>Pseudomonadati</taxon>
        <taxon>Pseudomonadota</taxon>
        <taxon>Gammaproteobacteria</taxon>
        <taxon>Lysobacterales</taxon>
        <taxon>Lysobacteraceae</taxon>
        <taxon>Xanthomonas</taxon>
    </lineage>
</organism>
<sequence>MADTISPVRSEFAALEHADWDSLFHGPSVVYLLAHARREAFYIDVASGLGAISDTRLRIIVQQEASLPRERVMPLLLVWFEACTDLAAAKARATQLRAWPHAWRRQLVETLNPAWIDLDAYALGFPGALAQVGERHAQCHDLQHPEDVEGT</sequence>
<dbReference type="RefSeq" id="WP_229015545.1">
    <property type="nucleotide sequence ID" value="NZ_CP060399.1"/>
</dbReference>
<reference evidence="1 3" key="1">
    <citation type="submission" date="2020-07" db="EMBL/GenBank/DDBJ databases">
        <authorList>
            <person name="Pothier F. J."/>
        </authorList>
    </citation>
    <scope>NUCLEOTIDE SEQUENCE [LARGE SCALE GENOMIC DNA]</scope>
    <source>
        <strain evidence="1 3">CFBP 498</strain>
    </source>
</reference>
<evidence type="ECO:0000313" key="4">
    <source>
        <dbReference type="Proteomes" id="UP001187425"/>
    </source>
</evidence>
<dbReference type="Proteomes" id="UP001187425">
    <property type="component" value="Unassembled WGS sequence"/>
</dbReference>
<dbReference type="GeneID" id="55513330"/>
<evidence type="ECO:0000313" key="3">
    <source>
        <dbReference type="Proteomes" id="UP000515406"/>
    </source>
</evidence>